<proteinExistence type="predicted"/>
<dbReference type="RefSeq" id="WP_094478850.1">
    <property type="nucleotide sequence ID" value="NZ_NOZR01000006.1"/>
</dbReference>
<evidence type="ECO:0000313" key="1">
    <source>
        <dbReference type="EMBL" id="OYN80397.1"/>
    </source>
</evidence>
<name>A0A255DLS2_9MYCO</name>
<dbReference type="AlphaFoldDB" id="A0A255DLS2"/>
<accession>A0A255DLS2</accession>
<dbReference type="OrthoDB" id="3379569at2"/>
<dbReference type="EMBL" id="NOZR01000006">
    <property type="protein sequence ID" value="OYN80397.1"/>
    <property type="molecule type" value="Genomic_DNA"/>
</dbReference>
<comment type="caution">
    <text evidence="1">The sequence shown here is derived from an EMBL/GenBank/DDBJ whole genome shotgun (WGS) entry which is preliminary data.</text>
</comment>
<reference evidence="1 2" key="1">
    <citation type="submission" date="2017-07" db="EMBL/GenBank/DDBJ databases">
        <title>The new phylogeny of genus Mycobacterium.</title>
        <authorList>
            <person name="Tortoli E."/>
            <person name="Trovato A."/>
            <person name="Cirillo D.M."/>
        </authorList>
    </citation>
    <scope>NUCLEOTIDE SEQUENCE [LARGE SCALE GENOMIC DNA]</scope>
    <source>
        <strain evidence="1 2">ATCC 33027</strain>
    </source>
</reference>
<gene>
    <name evidence="1" type="ORF">CG716_09695</name>
</gene>
<sequence length="186" mass="18162">MKHGLVVAVAGVAMVIEGLGGCATSTPNSSPALTSTTSASASANSAPTSAAATAGAGFVGQWHVHDATLDIAARTATMVVSLGMGPCSLGPPHACSETDSLSVLSGDDTHITLGVTAVSFTDNTGASAANPDPGSSTAIGDSMQLVLQAPGLLNRVVVHGFPGWEGGNPYWCGTGVSQANAQLCGA</sequence>
<dbReference type="Proteomes" id="UP000216063">
    <property type="component" value="Unassembled WGS sequence"/>
</dbReference>
<protein>
    <submittedName>
        <fullName evidence="1">Uncharacterized protein</fullName>
    </submittedName>
</protein>
<evidence type="ECO:0000313" key="2">
    <source>
        <dbReference type="Proteomes" id="UP000216063"/>
    </source>
</evidence>
<keyword evidence="2" id="KW-1185">Reference proteome</keyword>
<organism evidence="1 2">
    <name type="scientific">Mycolicibacterium sphagni</name>
    <dbReference type="NCBI Taxonomy" id="1786"/>
    <lineage>
        <taxon>Bacteria</taxon>
        <taxon>Bacillati</taxon>
        <taxon>Actinomycetota</taxon>
        <taxon>Actinomycetes</taxon>
        <taxon>Mycobacteriales</taxon>
        <taxon>Mycobacteriaceae</taxon>
        <taxon>Mycolicibacterium</taxon>
    </lineage>
</organism>